<keyword evidence="3 5" id="KW-0238">DNA-binding</keyword>
<dbReference type="Pfam" id="PF13977">
    <property type="entry name" value="TetR_C_6"/>
    <property type="match status" value="1"/>
</dbReference>
<keyword evidence="8" id="KW-1185">Reference proteome</keyword>
<dbReference type="SUPFAM" id="SSF46689">
    <property type="entry name" value="Homeodomain-like"/>
    <property type="match status" value="1"/>
</dbReference>
<keyword evidence="1" id="KW-0678">Repressor</keyword>
<organism evidence="7 8">
    <name type="scientific">Streptomyces griseiscabiei</name>
    <dbReference type="NCBI Taxonomy" id="2993540"/>
    <lineage>
        <taxon>Bacteria</taxon>
        <taxon>Bacillati</taxon>
        <taxon>Actinomycetota</taxon>
        <taxon>Actinomycetes</taxon>
        <taxon>Kitasatosporales</taxon>
        <taxon>Streptomycetaceae</taxon>
        <taxon>Streptomyces</taxon>
    </lineage>
</organism>
<gene>
    <name evidence="7" type="ORF">PV517_14750</name>
</gene>
<dbReference type="EMBL" id="JARAVY010000005">
    <property type="protein sequence ID" value="MDX2909958.1"/>
    <property type="molecule type" value="Genomic_DNA"/>
</dbReference>
<name>A0ABU4L2N1_9ACTN</name>
<dbReference type="PANTHER" id="PTHR30055">
    <property type="entry name" value="HTH-TYPE TRANSCRIPTIONAL REGULATOR RUTR"/>
    <property type="match status" value="1"/>
</dbReference>
<feature type="DNA-binding region" description="H-T-H motif" evidence="5">
    <location>
        <begin position="40"/>
        <end position="59"/>
    </location>
</feature>
<dbReference type="Proteomes" id="UP001271723">
    <property type="component" value="Unassembled WGS sequence"/>
</dbReference>
<evidence type="ECO:0000256" key="4">
    <source>
        <dbReference type="ARBA" id="ARBA00023163"/>
    </source>
</evidence>
<comment type="caution">
    <text evidence="7">The sequence shown here is derived from an EMBL/GenBank/DDBJ whole genome shotgun (WGS) entry which is preliminary data.</text>
</comment>
<dbReference type="Pfam" id="PF00440">
    <property type="entry name" value="TetR_N"/>
    <property type="match status" value="1"/>
</dbReference>
<dbReference type="InterPro" id="IPR036271">
    <property type="entry name" value="Tet_transcr_reg_TetR-rel_C_sf"/>
</dbReference>
<evidence type="ECO:0000313" key="7">
    <source>
        <dbReference type="EMBL" id="MDX2909958.1"/>
    </source>
</evidence>
<evidence type="ECO:0000256" key="2">
    <source>
        <dbReference type="ARBA" id="ARBA00023015"/>
    </source>
</evidence>
<keyword evidence="4" id="KW-0804">Transcription</keyword>
<dbReference type="InterPro" id="IPR039538">
    <property type="entry name" value="BetI_C"/>
</dbReference>
<dbReference type="SUPFAM" id="SSF48498">
    <property type="entry name" value="Tetracyclin repressor-like, C-terminal domain"/>
    <property type="match status" value="1"/>
</dbReference>
<evidence type="ECO:0000259" key="6">
    <source>
        <dbReference type="PROSITE" id="PS50977"/>
    </source>
</evidence>
<feature type="domain" description="HTH tetR-type" evidence="6">
    <location>
        <begin position="17"/>
        <end position="77"/>
    </location>
</feature>
<sequence>MGVDLREVSVPRYVDPEERVRDIVVASVQALSEGGLPELTLRKIAGRMGGSITLITHYFANREALLNAVLEYALNDADAFLGELEEMADPHERLRAAVEWFLPVTEESLSQERARVALLTHQGAEPVIRQHLQRMEPAMRAVLVRGVEELVPAGELDGTVDMMRVWVSGMALSVVEHPEIWTPERQLAALERFVALLSIAELRRS</sequence>
<evidence type="ECO:0000313" key="8">
    <source>
        <dbReference type="Proteomes" id="UP001271723"/>
    </source>
</evidence>
<dbReference type="InterPro" id="IPR009057">
    <property type="entry name" value="Homeodomain-like_sf"/>
</dbReference>
<evidence type="ECO:0000256" key="3">
    <source>
        <dbReference type="ARBA" id="ARBA00023125"/>
    </source>
</evidence>
<accession>A0ABU4L2N1</accession>
<evidence type="ECO:0000256" key="5">
    <source>
        <dbReference type="PROSITE-ProRule" id="PRU00335"/>
    </source>
</evidence>
<dbReference type="Gene3D" id="1.10.357.10">
    <property type="entry name" value="Tetracycline Repressor, domain 2"/>
    <property type="match status" value="1"/>
</dbReference>
<dbReference type="PROSITE" id="PS50977">
    <property type="entry name" value="HTH_TETR_2"/>
    <property type="match status" value="1"/>
</dbReference>
<proteinExistence type="predicted"/>
<evidence type="ECO:0000256" key="1">
    <source>
        <dbReference type="ARBA" id="ARBA00022491"/>
    </source>
</evidence>
<dbReference type="InterPro" id="IPR001647">
    <property type="entry name" value="HTH_TetR"/>
</dbReference>
<dbReference type="InterPro" id="IPR050109">
    <property type="entry name" value="HTH-type_TetR-like_transc_reg"/>
</dbReference>
<protein>
    <submittedName>
        <fullName evidence="7">TetR/AcrR family transcriptional regulator</fullName>
    </submittedName>
</protein>
<dbReference type="RefSeq" id="WP_319214351.1">
    <property type="nucleotide sequence ID" value="NZ_JARAVY010000005.1"/>
</dbReference>
<reference evidence="7 8" key="1">
    <citation type="journal article" date="2023" name="Microb. Genom.">
        <title>Mesoterricola silvestris gen. nov., sp. nov., Mesoterricola sediminis sp. nov., Geothrix oryzae sp. nov., Geothrix edaphica sp. nov., Geothrix rubra sp. nov., and Geothrix limicola sp. nov., six novel members of Acidobacteriota isolated from soils.</title>
        <authorList>
            <person name="Weisberg A.J."/>
            <person name="Pearce E."/>
            <person name="Kramer C.G."/>
            <person name="Chang J.H."/>
            <person name="Clarke C.R."/>
        </authorList>
    </citation>
    <scope>NUCLEOTIDE SEQUENCE [LARGE SCALE GENOMIC DNA]</scope>
    <source>
        <strain evidence="7 8">NRRL_B-2795</strain>
    </source>
</reference>
<keyword evidence="2" id="KW-0805">Transcription regulation</keyword>
<dbReference type="PANTHER" id="PTHR30055:SF234">
    <property type="entry name" value="HTH-TYPE TRANSCRIPTIONAL REGULATOR BETI"/>
    <property type="match status" value="1"/>
</dbReference>